<dbReference type="GO" id="GO:0016020">
    <property type="term" value="C:membrane"/>
    <property type="evidence" value="ECO:0007669"/>
    <property type="project" value="UniProtKB-SubCell"/>
</dbReference>
<evidence type="ECO:0008006" key="8">
    <source>
        <dbReference type="Google" id="ProtNLM"/>
    </source>
</evidence>
<dbReference type="AlphaFoldDB" id="A0A1G2KRL1"/>
<dbReference type="Proteomes" id="UP000177362">
    <property type="component" value="Unassembled WGS sequence"/>
</dbReference>
<gene>
    <name evidence="6" type="ORF">A3C11_03520</name>
</gene>
<feature type="transmembrane region" description="Helical" evidence="5">
    <location>
        <begin position="7"/>
        <end position="25"/>
    </location>
</feature>
<keyword evidence="3 5" id="KW-1133">Transmembrane helix</keyword>
<comment type="subcellular location">
    <subcellularLocation>
        <location evidence="1">Membrane</location>
        <topology evidence="1">Multi-pass membrane protein</topology>
    </subcellularLocation>
</comment>
<evidence type="ECO:0000313" key="7">
    <source>
        <dbReference type="Proteomes" id="UP000177362"/>
    </source>
</evidence>
<accession>A0A1G2KRL1</accession>
<evidence type="ECO:0000256" key="5">
    <source>
        <dbReference type="SAM" id="Phobius"/>
    </source>
</evidence>
<dbReference type="Pfam" id="PF07681">
    <property type="entry name" value="DoxX"/>
    <property type="match status" value="1"/>
</dbReference>
<protein>
    <recommendedName>
        <fullName evidence="8">DoxX subfamily</fullName>
    </recommendedName>
</protein>
<reference evidence="6 7" key="1">
    <citation type="journal article" date="2016" name="Nat. Commun.">
        <title>Thousands of microbial genomes shed light on interconnected biogeochemical processes in an aquifer system.</title>
        <authorList>
            <person name="Anantharaman K."/>
            <person name="Brown C.T."/>
            <person name="Hug L.A."/>
            <person name="Sharon I."/>
            <person name="Castelle C.J."/>
            <person name="Probst A.J."/>
            <person name="Thomas B.C."/>
            <person name="Singh A."/>
            <person name="Wilkins M.J."/>
            <person name="Karaoz U."/>
            <person name="Brodie E.L."/>
            <person name="Williams K.H."/>
            <person name="Hubbard S.S."/>
            <person name="Banfield J.F."/>
        </authorList>
    </citation>
    <scope>NUCLEOTIDE SEQUENCE [LARGE SCALE GENOMIC DNA]</scope>
</reference>
<dbReference type="EMBL" id="MHQJ01000001">
    <property type="protein sequence ID" value="OHA02056.1"/>
    <property type="molecule type" value="Genomic_DNA"/>
</dbReference>
<comment type="caution">
    <text evidence="6">The sequence shown here is derived from an EMBL/GenBank/DDBJ whole genome shotgun (WGS) entry which is preliminary data.</text>
</comment>
<evidence type="ECO:0000256" key="3">
    <source>
        <dbReference type="ARBA" id="ARBA00022989"/>
    </source>
</evidence>
<proteinExistence type="predicted"/>
<evidence type="ECO:0000256" key="2">
    <source>
        <dbReference type="ARBA" id="ARBA00022692"/>
    </source>
</evidence>
<keyword evidence="2 5" id="KW-0812">Transmembrane</keyword>
<evidence type="ECO:0000256" key="1">
    <source>
        <dbReference type="ARBA" id="ARBA00004141"/>
    </source>
</evidence>
<name>A0A1G2KRL1_9BACT</name>
<feature type="transmembrane region" description="Helical" evidence="5">
    <location>
        <begin position="76"/>
        <end position="99"/>
    </location>
</feature>
<feature type="transmembrane region" description="Helical" evidence="5">
    <location>
        <begin position="45"/>
        <end position="64"/>
    </location>
</feature>
<organism evidence="6 7">
    <name type="scientific">Candidatus Sungbacteria bacterium RIFCSPHIGHO2_02_FULL_49_12</name>
    <dbReference type="NCBI Taxonomy" id="1802271"/>
    <lineage>
        <taxon>Bacteria</taxon>
        <taxon>Candidatus Sungiibacteriota</taxon>
    </lineage>
</organism>
<dbReference type="InterPro" id="IPR032808">
    <property type="entry name" value="DoxX"/>
</dbReference>
<evidence type="ECO:0000256" key="4">
    <source>
        <dbReference type="ARBA" id="ARBA00023136"/>
    </source>
</evidence>
<keyword evidence="4 5" id="KW-0472">Membrane</keyword>
<evidence type="ECO:0000313" key="6">
    <source>
        <dbReference type="EMBL" id="OHA02056.1"/>
    </source>
</evidence>
<feature type="transmembrane region" description="Helical" evidence="5">
    <location>
        <begin position="111"/>
        <end position="129"/>
    </location>
</feature>
<sequence length="158" mass="17851">MNSFYKTSLFVLRVAMGWVMLYAGVTKVIDPLWTSAGYLKGAKTFASFFQWFLQPGVLPITDFINEWGLTLLGVSMILGIGVRLSSVLGALLMMLYYFPVLEFPKVGLHDYIVDYHVIYALVLFFFASARAGRVYGLENWCSNLPVCRNFPRLRGLLG</sequence>
<dbReference type="STRING" id="1802271.A3C11_03520"/>